<dbReference type="Gene3D" id="1.10.238.10">
    <property type="entry name" value="EF-hand"/>
    <property type="match status" value="1"/>
</dbReference>
<dbReference type="InterPro" id="IPR002048">
    <property type="entry name" value="EF_hand_dom"/>
</dbReference>
<dbReference type="Proteomes" id="UP000626109">
    <property type="component" value="Unassembled WGS sequence"/>
</dbReference>
<evidence type="ECO:0000259" key="3">
    <source>
        <dbReference type="PROSITE" id="PS50222"/>
    </source>
</evidence>
<dbReference type="GO" id="GO:0005509">
    <property type="term" value="F:calcium ion binding"/>
    <property type="evidence" value="ECO:0007669"/>
    <property type="project" value="InterPro"/>
</dbReference>
<sequence>MSVAQQDTEFMIDAKEKAKSCYARKLQILFQELDASGDGLVSWEEFAVLLTDDRLRSFLSAMEIDASDLQGLFEVLGDGSGNLSAEDFMVGANRIHGAAKAVDMAQLLSIVKRLESKLESSATSCQQLVLQADLVVATGRSSGSSRSTSKNSNKSRNKSNSNNNNNYNKYNNRADPESYNTPALIAEGDELDHLSLPFRSEGSVCPLA</sequence>
<organism evidence="4 5">
    <name type="scientific">Polarella glacialis</name>
    <name type="common">Dinoflagellate</name>
    <dbReference type="NCBI Taxonomy" id="89957"/>
    <lineage>
        <taxon>Eukaryota</taxon>
        <taxon>Sar</taxon>
        <taxon>Alveolata</taxon>
        <taxon>Dinophyceae</taxon>
        <taxon>Suessiales</taxon>
        <taxon>Suessiaceae</taxon>
        <taxon>Polarella</taxon>
    </lineage>
</organism>
<dbReference type="EMBL" id="CAJNNW010026735">
    <property type="protein sequence ID" value="CAE8687346.1"/>
    <property type="molecule type" value="Genomic_DNA"/>
</dbReference>
<evidence type="ECO:0000313" key="5">
    <source>
        <dbReference type="Proteomes" id="UP000626109"/>
    </source>
</evidence>
<dbReference type="PROSITE" id="PS00018">
    <property type="entry name" value="EF_HAND_1"/>
    <property type="match status" value="1"/>
</dbReference>
<reference evidence="4" key="1">
    <citation type="submission" date="2021-02" db="EMBL/GenBank/DDBJ databases">
        <authorList>
            <person name="Dougan E. K."/>
            <person name="Rhodes N."/>
            <person name="Thang M."/>
            <person name="Chan C."/>
        </authorList>
    </citation>
    <scope>NUCLEOTIDE SEQUENCE</scope>
</reference>
<feature type="region of interest" description="Disordered" evidence="2">
    <location>
        <begin position="140"/>
        <end position="180"/>
    </location>
</feature>
<gene>
    <name evidence="4" type="ORF">PGLA2088_LOCUS25431</name>
</gene>
<dbReference type="PROSITE" id="PS50222">
    <property type="entry name" value="EF_HAND_2"/>
    <property type="match status" value="1"/>
</dbReference>
<dbReference type="Pfam" id="PF13202">
    <property type="entry name" value="EF-hand_5"/>
    <property type="match status" value="1"/>
</dbReference>
<evidence type="ECO:0000256" key="2">
    <source>
        <dbReference type="SAM" id="MobiDB-lite"/>
    </source>
</evidence>
<name>A0A813JR16_POLGL</name>
<dbReference type="SUPFAM" id="SSF47473">
    <property type="entry name" value="EF-hand"/>
    <property type="match status" value="1"/>
</dbReference>
<feature type="compositionally biased region" description="Low complexity" evidence="2">
    <location>
        <begin position="140"/>
        <end position="173"/>
    </location>
</feature>
<dbReference type="InterPro" id="IPR011992">
    <property type="entry name" value="EF-hand-dom_pair"/>
</dbReference>
<keyword evidence="1" id="KW-0106">Calcium</keyword>
<comment type="caution">
    <text evidence="4">The sequence shown here is derived from an EMBL/GenBank/DDBJ whole genome shotgun (WGS) entry which is preliminary data.</text>
</comment>
<dbReference type="InterPro" id="IPR018247">
    <property type="entry name" value="EF_Hand_1_Ca_BS"/>
</dbReference>
<dbReference type="AlphaFoldDB" id="A0A813JR16"/>
<evidence type="ECO:0000313" key="4">
    <source>
        <dbReference type="EMBL" id="CAE8687346.1"/>
    </source>
</evidence>
<protein>
    <recommendedName>
        <fullName evidence="3">EF-hand domain-containing protein</fullName>
    </recommendedName>
</protein>
<feature type="domain" description="EF-hand" evidence="3">
    <location>
        <begin position="21"/>
        <end position="56"/>
    </location>
</feature>
<evidence type="ECO:0000256" key="1">
    <source>
        <dbReference type="ARBA" id="ARBA00022837"/>
    </source>
</evidence>
<accession>A0A813JR16</accession>
<proteinExistence type="predicted"/>